<reference evidence="2" key="2">
    <citation type="submission" date="2021-04" db="EMBL/GenBank/DDBJ databases">
        <authorList>
            <person name="Gilroy R."/>
        </authorList>
    </citation>
    <scope>NUCLEOTIDE SEQUENCE</scope>
    <source>
        <strain evidence="2">CHK183-1962</strain>
    </source>
</reference>
<protein>
    <submittedName>
        <fullName evidence="2">DUF4097 family beta strand repeat protein</fullName>
    </submittedName>
</protein>
<sequence length="341" mass="37544">MINTYKEYMQELRRALEDFDPDFSAELLEDFETHFNEGLENGMTEEQICRELGPVENVIAELREDFRASSPDIPKVTSVRPGSGTSQGQPVTKLHIRLLTASVGIQGGNVQDVVCDYDREDFSERFEMYTEGDTLFLKEKPLSLLRRLGISRGDGRFSFTLPPTVDTLDVSNTNNRIHAENLNVASVCLNTVNSKIIGEHLKAEDCELHCVNGRIHLEDCSAQTLKASSVNGSVHVGGSYDSLELQSTNGALQADADVTKEISLSAVNGSASVRYKKAAHGAEIDLSSNWGSISASFNNTQMDGRKNLRTAYGDRDLKITVHTQNGSIRLQEVSDPADRKG</sequence>
<gene>
    <name evidence="2" type="ORF">H9734_02195</name>
</gene>
<dbReference type="Pfam" id="PF22564">
    <property type="entry name" value="HAAS"/>
    <property type="match status" value="1"/>
</dbReference>
<feature type="domain" description="DUF4097" evidence="1">
    <location>
        <begin position="92"/>
        <end position="330"/>
    </location>
</feature>
<evidence type="ECO:0000313" key="2">
    <source>
        <dbReference type="EMBL" id="HIX76398.1"/>
    </source>
</evidence>
<comment type="caution">
    <text evidence="2">The sequence shown here is derived from an EMBL/GenBank/DDBJ whole genome shotgun (WGS) entry which is preliminary data.</text>
</comment>
<dbReference type="EMBL" id="DXEK01000037">
    <property type="protein sequence ID" value="HIX76398.1"/>
    <property type="molecule type" value="Genomic_DNA"/>
</dbReference>
<organism evidence="2 3">
    <name type="scientific">Candidatus Fusicatenibacter merdavium</name>
    <dbReference type="NCBI Taxonomy" id="2838600"/>
    <lineage>
        <taxon>Bacteria</taxon>
        <taxon>Bacillati</taxon>
        <taxon>Bacillota</taxon>
        <taxon>Clostridia</taxon>
        <taxon>Lachnospirales</taxon>
        <taxon>Lachnospiraceae</taxon>
        <taxon>Fusicatenibacter</taxon>
    </lineage>
</organism>
<proteinExistence type="predicted"/>
<dbReference type="Pfam" id="PF13349">
    <property type="entry name" value="DUF4097"/>
    <property type="match status" value="1"/>
</dbReference>
<evidence type="ECO:0000313" key="3">
    <source>
        <dbReference type="Proteomes" id="UP000886890"/>
    </source>
</evidence>
<dbReference type="Proteomes" id="UP000886890">
    <property type="component" value="Unassembled WGS sequence"/>
</dbReference>
<dbReference type="InterPro" id="IPR025164">
    <property type="entry name" value="Toastrack_DUF4097"/>
</dbReference>
<name>A0A9D1XBF1_9FIRM</name>
<dbReference type="AlphaFoldDB" id="A0A9D1XBF1"/>
<accession>A0A9D1XBF1</accession>
<reference evidence="2" key="1">
    <citation type="journal article" date="2021" name="PeerJ">
        <title>Extensive microbial diversity within the chicken gut microbiome revealed by metagenomics and culture.</title>
        <authorList>
            <person name="Gilroy R."/>
            <person name="Ravi A."/>
            <person name="Getino M."/>
            <person name="Pursley I."/>
            <person name="Horton D.L."/>
            <person name="Alikhan N.F."/>
            <person name="Baker D."/>
            <person name="Gharbi K."/>
            <person name="Hall N."/>
            <person name="Watson M."/>
            <person name="Adriaenssens E.M."/>
            <person name="Foster-Nyarko E."/>
            <person name="Jarju S."/>
            <person name="Secka A."/>
            <person name="Antonio M."/>
            <person name="Oren A."/>
            <person name="Chaudhuri R.R."/>
            <person name="La Ragione R."/>
            <person name="Hildebrand F."/>
            <person name="Pallen M.J."/>
        </authorList>
    </citation>
    <scope>NUCLEOTIDE SEQUENCE</scope>
    <source>
        <strain evidence="2">CHK183-1962</strain>
    </source>
</reference>
<evidence type="ECO:0000259" key="1">
    <source>
        <dbReference type="Pfam" id="PF13349"/>
    </source>
</evidence>